<comment type="similarity">
    <text evidence="3">In the N-terminal section; belongs to the NADH:flavin oxidoreductase/NADH oxidase family.</text>
</comment>
<dbReference type="InterPro" id="IPR036188">
    <property type="entry name" value="FAD/NAD-bd_sf"/>
</dbReference>
<dbReference type="PANTHER" id="PTHR42917:SF2">
    <property type="entry name" value="2,4-DIENOYL-COA REDUCTASE [(2E)-ENOYL-COA-PRODUCING]"/>
    <property type="match status" value="1"/>
</dbReference>
<feature type="domain" description="FAD/NAD(P)-binding" evidence="11">
    <location>
        <begin position="388"/>
        <end position="640"/>
    </location>
</feature>
<dbReference type="SUPFAM" id="SSF51905">
    <property type="entry name" value="FAD/NAD(P)-binding domain"/>
    <property type="match status" value="1"/>
</dbReference>
<evidence type="ECO:0000259" key="11">
    <source>
        <dbReference type="Pfam" id="PF07992"/>
    </source>
</evidence>
<gene>
    <name evidence="12" type="ORF">BA062_07475</name>
</gene>
<name>A0A318LQN0_9PSEU</name>
<evidence type="ECO:0000313" key="13">
    <source>
        <dbReference type="Proteomes" id="UP000247892"/>
    </source>
</evidence>
<accession>A0A318LQN0</accession>
<dbReference type="Pfam" id="PF07992">
    <property type="entry name" value="Pyr_redox_2"/>
    <property type="match status" value="1"/>
</dbReference>
<dbReference type="PANTHER" id="PTHR42917">
    <property type="entry name" value="2,4-DIENOYL-COA REDUCTASE"/>
    <property type="match status" value="1"/>
</dbReference>
<comment type="caution">
    <text evidence="12">The sequence shown here is derived from an EMBL/GenBank/DDBJ whole genome shotgun (WGS) entry which is preliminary data.</text>
</comment>
<evidence type="ECO:0000313" key="12">
    <source>
        <dbReference type="EMBL" id="PXY36816.1"/>
    </source>
</evidence>
<dbReference type="Gene3D" id="3.50.50.60">
    <property type="entry name" value="FAD/NAD(P)-binding domain"/>
    <property type="match status" value="1"/>
</dbReference>
<protein>
    <submittedName>
        <fullName evidence="12">N-methylproline demethylase</fullName>
    </submittedName>
</protein>
<dbReference type="GO" id="GO:0010181">
    <property type="term" value="F:FMN binding"/>
    <property type="evidence" value="ECO:0007669"/>
    <property type="project" value="InterPro"/>
</dbReference>
<dbReference type="GO" id="GO:0046872">
    <property type="term" value="F:metal ion binding"/>
    <property type="evidence" value="ECO:0007669"/>
    <property type="project" value="UniProtKB-KW"/>
</dbReference>
<sequence length="681" mass="73090">MSTTDPLLTPFRLRNLTLRNRIVSTSHEPGYGENGLPTDRYRAYHVEKARGGIALTMIGGGAVVSGDDVPSFANLRMHSDDVVPWLRRLSDEVHAEGAAVMTQLTHLGHRTSNYRGDWLPVLSVGNVREPAHRAFTREAEPHDLRRIAADFAAAAVRCAEGGLDGVELMAYGHLLDSFWSPAMNRRTDGYGGDLESRLRFPLEVIAAVREAVGPDFVVGIRMAVEERRPGGLSAEEGFEIARRVTEAGIDFISVIRGHISTEDGLSRVIPPMGERSAPHLTVAGALREHVGVPVMHAARIADLATARHAIADGLLDLVGMTRAHLADPHLVAKLRAGQADRIRPCVGASACIDAAYTGEPAYCVHNAATGRELQLPHRIPAARHARRAVVIGAGPAGLEAARVLAERGHDVTVFEAADKPGGQLLLAATSPRRRDLIGIVDWRVGELERLGVRVKLNHFAEAGEVLDLRPDVVVVATGGTPDTSFLRAGADLVHDTWDVLSGAVRPSGSVLVYDDHGGHPALDAVDVLVASGADVEWVSPERTIGVDVGSVNAPPYLRTLTRGGVRVTLLHRLLAVERDGGRLRASFTSDLEESGAEVLTRVADHVVVEHGTLPNAELYHELVPQSVNLGEIKVDELLRVVAQPPGPNADGLFRLYRVGDAVSSRSIHSAVLDAFRLCVAV</sequence>
<dbReference type="Gene3D" id="3.40.50.720">
    <property type="entry name" value="NAD(P)-binding Rossmann-like Domain"/>
    <property type="match status" value="1"/>
</dbReference>
<dbReference type="GO" id="GO:0032259">
    <property type="term" value="P:methylation"/>
    <property type="evidence" value="ECO:0007669"/>
    <property type="project" value="UniProtKB-KW"/>
</dbReference>
<keyword evidence="8" id="KW-0408">Iron</keyword>
<evidence type="ECO:0000259" key="10">
    <source>
        <dbReference type="Pfam" id="PF00724"/>
    </source>
</evidence>
<evidence type="ECO:0000256" key="4">
    <source>
        <dbReference type="ARBA" id="ARBA00022630"/>
    </source>
</evidence>
<feature type="domain" description="NADH:flavin oxidoreductase/NADH oxidase N-terminal" evidence="10">
    <location>
        <begin position="7"/>
        <end position="339"/>
    </location>
</feature>
<dbReference type="AlphaFoldDB" id="A0A318LQN0"/>
<dbReference type="Gene3D" id="3.20.20.70">
    <property type="entry name" value="Aldolase class I"/>
    <property type="match status" value="1"/>
</dbReference>
<evidence type="ECO:0000256" key="2">
    <source>
        <dbReference type="ARBA" id="ARBA00001966"/>
    </source>
</evidence>
<keyword evidence="13" id="KW-1185">Reference proteome</keyword>
<dbReference type="Pfam" id="PF00724">
    <property type="entry name" value="Oxidored_FMN"/>
    <property type="match status" value="1"/>
</dbReference>
<proteinExistence type="inferred from homology"/>
<dbReference type="EMBL" id="MASU01000005">
    <property type="protein sequence ID" value="PXY36816.1"/>
    <property type="molecule type" value="Genomic_DNA"/>
</dbReference>
<dbReference type="InterPro" id="IPR023753">
    <property type="entry name" value="FAD/NAD-binding_dom"/>
</dbReference>
<dbReference type="GO" id="GO:0008670">
    <property type="term" value="F:2,4-dienoyl-CoA reductase (NADPH) activity"/>
    <property type="evidence" value="ECO:0007669"/>
    <property type="project" value="TreeGrafter"/>
</dbReference>
<evidence type="ECO:0000256" key="3">
    <source>
        <dbReference type="ARBA" id="ARBA00011048"/>
    </source>
</evidence>
<dbReference type="InterPro" id="IPR051793">
    <property type="entry name" value="NADH:flavin_oxidoreductase"/>
</dbReference>
<dbReference type="GO" id="GO:0051536">
    <property type="term" value="F:iron-sulfur cluster binding"/>
    <property type="evidence" value="ECO:0007669"/>
    <property type="project" value="UniProtKB-KW"/>
</dbReference>
<dbReference type="InterPro" id="IPR001155">
    <property type="entry name" value="OxRdtase_FMN_N"/>
</dbReference>
<evidence type="ECO:0000256" key="7">
    <source>
        <dbReference type="ARBA" id="ARBA00023002"/>
    </source>
</evidence>
<organism evidence="12 13">
    <name type="scientific">Prauserella flavalba</name>
    <dbReference type="NCBI Taxonomy" id="1477506"/>
    <lineage>
        <taxon>Bacteria</taxon>
        <taxon>Bacillati</taxon>
        <taxon>Actinomycetota</taxon>
        <taxon>Actinomycetes</taxon>
        <taxon>Pseudonocardiales</taxon>
        <taxon>Pseudonocardiaceae</taxon>
        <taxon>Prauserella</taxon>
    </lineage>
</organism>
<dbReference type="GO" id="GO:0008168">
    <property type="term" value="F:methyltransferase activity"/>
    <property type="evidence" value="ECO:0007669"/>
    <property type="project" value="UniProtKB-KW"/>
</dbReference>
<evidence type="ECO:0000256" key="9">
    <source>
        <dbReference type="ARBA" id="ARBA00023014"/>
    </source>
</evidence>
<keyword evidence="5" id="KW-0288">FMN</keyword>
<reference evidence="12 13" key="1">
    <citation type="submission" date="2016-07" db="EMBL/GenBank/DDBJ databases">
        <title>Draft genome sequence of Prauserella sp. YIM 121212, isolated from alkaline soil.</title>
        <authorList>
            <person name="Ruckert C."/>
            <person name="Albersmeier A."/>
            <person name="Jiang C.-L."/>
            <person name="Jiang Y."/>
            <person name="Kalinowski J."/>
            <person name="Schneider O."/>
            <person name="Winkler A."/>
            <person name="Zotchev S.B."/>
        </authorList>
    </citation>
    <scope>NUCLEOTIDE SEQUENCE [LARGE SCALE GENOMIC DNA]</scope>
    <source>
        <strain evidence="12 13">YIM 121212</strain>
    </source>
</reference>
<dbReference type="PRINTS" id="PR00419">
    <property type="entry name" value="ADXRDTASE"/>
</dbReference>
<evidence type="ECO:0000256" key="6">
    <source>
        <dbReference type="ARBA" id="ARBA00022723"/>
    </source>
</evidence>
<keyword evidence="12" id="KW-0808">Transferase</keyword>
<keyword evidence="12" id="KW-0489">Methyltransferase</keyword>
<evidence type="ECO:0000256" key="8">
    <source>
        <dbReference type="ARBA" id="ARBA00023004"/>
    </source>
</evidence>
<dbReference type="SUPFAM" id="SSF51395">
    <property type="entry name" value="FMN-linked oxidoreductases"/>
    <property type="match status" value="1"/>
</dbReference>
<dbReference type="OrthoDB" id="3169239at2"/>
<keyword evidence="9" id="KW-0411">Iron-sulfur</keyword>
<dbReference type="GO" id="GO:0033543">
    <property type="term" value="P:fatty acid beta-oxidation, unsaturated, even number, reductase/isomerase pathway"/>
    <property type="evidence" value="ECO:0007669"/>
    <property type="project" value="TreeGrafter"/>
</dbReference>
<keyword evidence="4" id="KW-0285">Flavoprotein</keyword>
<keyword evidence="7" id="KW-0560">Oxidoreductase</keyword>
<dbReference type="Proteomes" id="UP000247892">
    <property type="component" value="Unassembled WGS sequence"/>
</dbReference>
<dbReference type="CDD" id="cd04734">
    <property type="entry name" value="OYE_like_3_FMN"/>
    <property type="match status" value="1"/>
</dbReference>
<evidence type="ECO:0000256" key="1">
    <source>
        <dbReference type="ARBA" id="ARBA00001917"/>
    </source>
</evidence>
<evidence type="ECO:0000256" key="5">
    <source>
        <dbReference type="ARBA" id="ARBA00022643"/>
    </source>
</evidence>
<keyword evidence="6" id="KW-0479">Metal-binding</keyword>
<dbReference type="InterPro" id="IPR013785">
    <property type="entry name" value="Aldolase_TIM"/>
</dbReference>
<comment type="cofactor">
    <cofactor evidence="1">
        <name>FMN</name>
        <dbReference type="ChEBI" id="CHEBI:58210"/>
    </cofactor>
</comment>
<dbReference type="RefSeq" id="WP_110335369.1">
    <property type="nucleotide sequence ID" value="NZ_JBHVKT010000026.1"/>
</dbReference>
<comment type="cofactor">
    <cofactor evidence="2">
        <name>[4Fe-4S] cluster</name>
        <dbReference type="ChEBI" id="CHEBI:49883"/>
    </cofactor>
</comment>